<dbReference type="VEuPathDB" id="FungiDB:BO71DRAFT_401037"/>
<feature type="region of interest" description="Disordered" evidence="1">
    <location>
        <begin position="1"/>
        <end position="23"/>
    </location>
</feature>
<accession>A0A319DC84</accession>
<evidence type="ECO:0000313" key="3">
    <source>
        <dbReference type="EMBL" id="PYH91887.1"/>
    </source>
</evidence>
<keyword evidence="2" id="KW-1133">Transmembrane helix</keyword>
<gene>
    <name evidence="3" type="ORF">BO71DRAFT_401037</name>
</gene>
<dbReference type="Proteomes" id="UP000247810">
    <property type="component" value="Unassembled WGS sequence"/>
</dbReference>
<evidence type="ECO:0000256" key="1">
    <source>
        <dbReference type="SAM" id="MobiDB-lite"/>
    </source>
</evidence>
<dbReference type="AlphaFoldDB" id="A0A319DC84"/>
<name>A0A319DC84_9EURO</name>
<keyword evidence="2" id="KW-0472">Membrane</keyword>
<proteinExistence type="predicted"/>
<sequence>MGSPDISRYSGRHNPYHHPSREIVSGGLKPAEAGSLSRILVIVIVISVTAVTVVLSLADRVQSLVSVGV</sequence>
<reference evidence="3 4" key="1">
    <citation type="submission" date="2018-02" db="EMBL/GenBank/DDBJ databases">
        <title>The genomes of Aspergillus section Nigri reveals drivers in fungal speciation.</title>
        <authorList>
            <consortium name="DOE Joint Genome Institute"/>
            <person name="Vesth T.C."/>
            <person name="Nybo J."/>
            <person name="Theobald S."/>
            <person name="Brandl J."/>
            <person name="Frisvad J.C."/>
            <person name="Nielsen K.F."/>
            <person name="Lyhne E.K."/>
            <person name="Kogle M.E."/>
            <person name="Kuo A."/>
            <person name="Riley R."/>
            <person name="Clum A."/>
            <person name="Nolan M."/>
            <person name="Lipzen A."/>
            <person name="Salamov A."/>
            <person name="Henrissat B."/>
            <person name="Wiebenga A."/>
            <person name="De vries R.P."/>
            <person name="Grigoriev I.V."/>
            <person name="Mortensen U.H."/>
            <person name="Andersen M.R."/>
            <person name="Baker S.E."/>
        </authorList>
    </citation>
    <scope>NUCLEOTIDE SEQUENCE [LARGE SCALE GENOMIC DNA]</scope>
    <source>
        <strain evidence="3 4">CBS 707.79</strain>
    </source>
</reference>
<keyword evidence="4" id="KW-1185">Reference proteome</keyword>
<dbReference type="EMBL" id="KZ825932">
    <property type="protein sequence ID" value="PYH91887.1"/>
    <property type="molecule type" value="Genomic_DNA"/>
</dbReference>
<evidence type="ECO:0000256" key="2">
    <source>
        <dbReference type="SAM" id="Phobius"/>
    </source>
</evidence>
<keyword evidence="2" id="KW-0812">Transmembrane</keyword>
<protein>
    <submittedName>
        <fullName evidence="3">Uncharacterized protein</fullName>
    </submittedName>
</protein>
<organism evidence="3 4">
    <name type="scientific">Aspergillus ellipticus CBS 707.79</name>
    <dbReference type="NCBI Taxonomy" id="1448320"/>
    <lineage>
        <taxon>Eukaryota</taxon>
        <taxon>Fungi</taxon>
        <taxon>Dikarya</taxon>
        <taxon>Ascomycota</taxon>
        <taxon>Pezizomycotina</taxon>
        <taxon>Eurotiomycetes</taxon>
        <taxon>Eurotiomycetidae</taxon>
        <taxon>Eurotiales</taxon>
        <taxon>Aspergillaceae</taxon>
        <taxon>Aspergillus</taxon>
        <taxon>Aspergillus subgen. Circumdati</taxon>
    </lineage>
</organism>
<evidence type="ECO:0000313" key="4">
    <source>
        <dbReference type="Proteomes" id="UP000247810"/>
    </source>
</evidence>
<feature type="transmembrane region" description="Helical" evidence="2">
    <location>
        <begin position="39"/>
        <end position="58"/>
    </location>
</feature>